<accession>A0A8S5PZ36</accession>
<evidence type="ECO:0000313" key="1">
    <source>
        <dbReference type="EMBL" id="DAE11564.1"/>
    </source>
</evidence>
<protein>
    <submittedName>
        <fullName evidence="1">Uncharacterized protein</fullName>
    </submittedName>
</protein>
<organism evidence="1">
    <name type="scientific">Myoviridae sp. ct4tH12</name>
    <dbReference type="NCBI Taxonomy" id="2825031"/>
    <lineage>
        <taxon>Viruses</taxon>
        <taxon>Duplodnaviria</taxon>
        <taxon>Heunggongvirae</taxon>
        <taxon>Uroviricota</taxon>
        <taxon>Caudoviricetes</taxon>
    </lineage>
</organism>
<reference evidence="1" key="1">
    <citation type="journal article" date="2021" name="Proc. Natl. Acad. Sci. U.S.A.">
        <title>A Catalog of Tens of Thousands of Viruses from Human Metagenomes Reveals Hidden Associations with Chronic Diseases.</title>
        <authorList>
            <person name="Tisza M.J."/>
            <person name="Buck C.B."/>
        </authorList>
    </citation>
    <scope>NUCLEOTIDE SEQUENCE</scope>
    <source>
        <strain evidence="1">Ct4tH12</strain>
    </source>
</reference>
<sequence>MKNTFILSQTERNVNMKREEVFLRQHAIQVAIMCVEAMHADSTTLNPVQEADHFNIMQPLYRILGELDAEAYDFVDADLQALAKQAQAAEEEPELNLSQLDFLESDVVASGEN</sequence>
<name>A0A8S5PZ36_9CAUD</name>
<proteinExistence type="predicted"/>
<dbReference type="EMBL" id="BK015534">
    <property type="protein sequence ID" value="DAE11564.1"/>
    <property type="molecule type" value="Genomic_DNA"/>
</dbReference>